<accession>A0A212J267</accession>
<dbReference type="CDD" id="cd07136">
    <property type="entry name" value="ALDH_YwdH-P39616"/>
    <property type="match status" value="1"/>
</dbReference>
<comment type="similarity">
    <text evidence="1 4 7">Belongs to the aldehyde dehydrogenase family.</text>
</comment>
<evidence type="ECO:0000256" key="6">
    <source>
        <dbReference type="PROSITE-ProRule" id="PRU10007"/>
    </source>
</evidence>
<keyword evidence="2 4" id="KW-0560">Oxidoreductase</keyword>
<dbReference type="InterPro" id="IPR029510">
    <property type="entry name" value="Ald_DH_CS_GLU"/>
</dbReference>
<dbReference type="InterPro" id="IPR016162">
    <property type="entry name" value="Ald_DH_N"/>
</dbReference>
<dbReference type="InterPro" id="IPR016160">
    <property type="entry name" value="Ald_DH_CS_CYS"/>
</dbReference>
<keyword evidence="3" id="KW-0520">NAD</keyword>
<dbReference type="Gene3D" id="3.40.605.10">
    <property type="entry name" value="Aldehyde Dehydrogenase, Chain A, domain 1"/>
    <property type="match status" value="1"/>
</dbReference>
<dbReference type="InterPro" id="IPR016161">
    <property type="entry name" value="Ald_DH/histidinol_DH"/>
</dbReference>
<dbReference type="InterPro" id="IPR016163">
    <property type="entry name" value="Ald_DH_C"/>
</dbReference>
<dbReference type="GO" id="GO:0006081">
    <property type="term" value="P:aldehyde metabolic process"/>
    <property type="evidence" value="ECO:0007669"/>
    <property type="project" value="InterPro"/>
</dbReference>
<evidence type="ECO:0000256" key="2">
    <source>
        <dbReference type="ARBA" id="ARBA00023002"/>
    </source>
</evidence>
<dbReference type="PROSITE" id="PS00687">
    <property type="entry name" value="ALDEHYDE_DEHYDR_GLU"/>
    <property type="match status" value="1"/>
</dbReference>
<feature type="domain" description="Aldehyde dehydrogenase" evidence="8">
    <location>
        <begin position="4"/>
        <end position="427"/>
    </location>
</feature>
<sequence>MDLTALVTAQRQHFNTGATRGVAIRRLMLDKLERAILAHEGELLSALEEDLGKAAFEAYASELGIVLGELRFAKRHVERWAADQKRRSPLAVFPARSRVMADPRGVALIMSPWNYPVQLTLVPLISALAAGCTAVVKPSAYASATSAAIGRLIESVFDPRLVAVVEGGRAENAALLEEKFDYIFFTGSTEVGKTVMTAAAKHLAPVTLELGGKSPVIIREDADIPLTARRLAWGKFLNAGQTCVAPDHVYVPERLRDALVAELARQIKKLYGPDPLAGPDLPKIVNERHFQRLCALMGSGRVAVGGRTDPERRRIEPTVLVDVAEEDAVMAEEIFGPILPILTYTDLDELVVRQQAKPKPLALYLFTRDQSEAQYLVERLPSGGVCVNDAVVHLASSHVPFGGVGESGMGSCHGKAGFDTFTHYRTVVCRGRLDVPVRYPPYGGKKISLLKKLM</sequence>
<evidence type="ECO:0000313" key="9">
    <source>
        <dbReference type="EMBL" id="SBV93573.1"/>
    </source>
</evidence>
<dbReference type="EMBL" id="FLUN01000001">
    <property type="protein sequence ID" value="SBV93573.1"/>
    <property type="molecule type" value="Genomic_DNA"/>
</dbReference>
<dbReference type="Pfam" id="PF00171">
    <property type="entry name" value="Aldedh"/>
    <property type="match status" value="1"/>
</dbReference>
<evidence type="ECO:0000256" key="4">
    <source>
        <dbReference type="PIRNR" id="PIRNR036492"/>
    </source>
</evidence>
<dbReference type="AlphaFoldDB" id="A0A212J267"/>
<reference evidence="9" key="1">
    <citation type="submission" date="2016-04" db="EMBL/GenBank/DDBJ databases">
        <authorList>
            <person name="Evans L.H."/>
            <person name="Alamgir A."/>
            <person name="Owens N."/>
            <person name="Weber N.D."/>
            <person name="Virtaneva K."/>
            <person name="Barbian K."/>
            <person name="Babar A."/>
            <person name="Rosenke K."/>
        </authorList>
    </citation>
    <scope>NUCLEOTIDE SEQUENCE</scope>
    <source>
        <strain evidence="9">86</strain>
    </source>
</reference>
<feature type="active site" evidence="5">
    <location>
        <position position="243"/>
    </location>
</feature>
<dbReference type="GO" id="GO:0004029">
    <property type="term" value="F:aldehyde dehydrogenase (NAD+) activity"/>
    <property type="evidence" value="ECO:0007669"/>
    <property type="project" value="TreeGrafter"/>
</dbReference>
<dbReference type="PROSITE" id="PS00070">
    <property type="entry name" value="ALDEHYDE_DEHYDR_CYS"/>
    <property type="match status" value="1"/>
</dbReference>
<proteinExistence type="inferred from homology"/>
<dbReference type="SUPFAM" id="SSF53720">
    <property type="entry name" value="ALDH-like"/>
    <property type="match status" value="1"/>
</dbReference>
<dbReference type="PANTHER" id="PTHR43570">
    <property type="entry name" value="ALDEHYDE DEHYDROGENASE"/>
    <property type="match status" value="1"/>
</dbReference>
<dbReference type="InterPro" id="IPR015590">
    <property type="entry name" value="Aldehyde_DH_dom"/>
</dbReference>
<organism evidence="9">
    <name type="scientific">uncultured Eubacteriales bacterium</name>
    <dbReference type="NCBI Taxonomy" id="172733"/>
    <lineage>
        <taxon>Bacteria</taxon>
        <taxon>Bacillati</taxon>
        <taxon>Bacillota</taxon>
        <taxon>Clostridia</taxon>
        <taxon>Eubacteriales</taxon>
        <taxon>environmental samples</taxon>
    </lineage>
</organism>
<gene>
    <name evidence="9" type="primary">ywdH</name>
    <name evidence="9" type="ORF">KL86CLO1_10397</name>
</gene>
<dbReference type="GO" id="GO:0005737">
    <property type="term" value="C:cytoplasm"/>
    <property type="evidence" value="ECO:0007669"/>
    <property type="project" value="TreeGrafter"/>
</dbReference>
<dbReference type="PANTHER" id="PTHR43570:SF16">
    <property type="entry name" value="ALDEHYDE DEHYDROGENASE TYPE III, ISOFORM Q"/>
    <property type="match status" value="1"/>
</dbReference>
<dbReference type="FunFam" id="3.40.309.10:FF:000003">
    <property type="entry name" value="Aldehyde dehydrogenase"/>
    <property type="match status" value="1"/>
</dbReference>
<name>A0A212J267_9FIRM</name>
<evidence type="ECO:0000256" key="3">
    <source>
        <dbReference type="ARBA" id="ARBA00023027"/>
    </source>
</evidence>
<evidence type="ECO:0000256" key="7">
    <source>
        <dbReference type="RuleBase" id="RU003345"/>
    </source>
</evidence>
<evidence type="ECO:0000256" key="1">
    <source>
        <dbReference type="ARBA" id="ARBA00009986"/>
    </source>
</evidence>
<feature type="active site" evidence="5 6">
    <location>
        <position position="209"/>
    </location>
</feature>
<dbReference type="PIRSF" id="PIRSF036492">
    <property type="entry name" value="ALDH"/>
    <property type="match status" value="1"/>
</dbReference>
<evidence type="ECO:0000259" key="8">
    <source>
        <dbReference type="Pfam" id="PF00171"/>
    </source>
</evidence>
<protein>
    <recommendedName>
        <fullName evidence="4">Aldehyde dehydrogenase</fullName>
    </recommendedName>
</protein>
<dbReference type="FunFam" id="3.40.605.10:FF:000004">
    <property type="entry name" value="Aldehyde dehydrogenase"/>
    <property type="match status" value="1"/>
</dbReference>
<dbReference type="Gene3D" id="3.40.309.10">
    <property type="entry name" value="Aldehyde Dehydrogenase, Chain A, domain 2"/>
    <property type="match status" value="1"/>
</dbReference>
<dbReference type="InterPro" id="IPR012394">
    <property type="entry name" value="Aldehyde_DH_NAD(P)"/>
</dbReference>
<evidence type="ECO:0000256" key="5">
    <source>
        <dbReference type="PIRSR" id="PIRSR036492-1"/>
    </source>
</evidence>